<reference evidence="2 3" key="1">
    <citation type="submission" date="2019-11" db="EMBL/GenBank/DDBJ databases">
        <title>Identification of a novel strain.</title>
        <authorList>
            <person name="Xu Q."/>
            <person name="Wang G."/>
        </authorList>
    </citation>
    <scope>NUCLEOTIDE SEQUENCE [LARGE SCALE GENOMIC DNA]</scope>
    <source>
        <strain evidence="3">xq</strain>
    </source>
</reference>
<accession>A0A6I3KN38</accession>
<evidence type="ECO:0000256" key="1">
    <source>
        <dbReference type="SAM" id="Phobius"/>
    </source>
</evidence>
<evidence type="ECO:0000313" key="2">
    <source>
        <dbReference type="EMBL" id="MTD95728.1"/>
    </source>
</evidence>
<keyword evidence="1" id="KW-0472">Membrane</keyword>
<gene>
    <name evidence="2" type="ORF">GIW81_15415</name>
</gene>
<comment type="caution">
    <text evidence="2">The sequence shown here is derived from an EMBL/GenBank/DDBJ whole genome shotgun (WGS) entry which is preliminary data.</text>
</comment>
<name>A0A6I3KN38_9HYPH</name>
<proteinExistence type="predicted"/>
<protein>
    <submittedName>
        <fullName evidence="2">Uncharacterized protein</fullName>
    </submittedName>
</protein>
<dbReference type="Proteomes" id="UP000440694">
    <property type="component" value="Unassembled WGS sequence"/>
</dbReference>
<organism evidence="2 3">
    <name type="scientific">Hyphomicrobium album</name>
    <dbReference type="NCBI Taxonomy" id="2665159"/>
    <lineage>
        <taxon>Bacteria</taxon>
        <taxon>Pseudomonadati</taxon>
        <taxon>Pseudomonadota</taxon>
        <taxon>Alphaproteobacteria</taxon>
        <taxon>Hyphomicrobiales</taxon>
        <taxon>Hyphomicrobiaceae</taxon>
        <taxon>Hyphomicrobium</taxon>
    </lineage>
</organism>
<keyword evidence="3" id="KW-1185">Reference proteome</keyword>
<dbReference type="EMBL" id="WMBQ01000002">
    <property type="protein sequence ID" value="MTD95728.1"/>
    <property type="molecule type" value="Genomic_DNA"/>
</dbReference>
<keyword evidence="1" id="KW-1133">Transmembrane helix</keyword>
<sequence length="239" mass="26447">MRLFGWVWNGARIMHASLGFKRELLVILILLLPLVFHPQAQAYLSQRGIAGWPVVDGTMPAVLVAGAYLYWRLLRHVIILEVVSRPSLELRMLDPGERYATLVGLGNRMLRLYHLEVVNTSRFRTARHVAVTLVDYQKAGDGRAVDIRARLKIANSEAEQIDLNPGARVAFELCGVDVNGAETATAEAREAQTFSILPAGSGMLRVFAEARDAPAREERLMVYIDTNGAMTIRPQAGTA</sequence>
<feature type="transmembrane region" description="Helical" evidence="1">
    <location>
        <begin position="52"/>
        <end position="71"/>
    </location>
</feature>
<evidence type="ECO:0000313" key="3">
    <source>
        <dbReference type="Proteomes" id="UP000440694"/>
    </source>
</evidence>
<keyword evidence="1" id="KW-0812">Transmembrane</keyword>
<dbReference type="AlphaFoldDB" id="A0A6I3KN38"/>